<organism evidence="2 3">
    <name type="scientific">Acrobeloides nanus</name>
    <dbReference type="NCBI Taxonomy" id="290746"/>
    <lineage>
        <taxon>Eukaryota</taxon>
        <taxon>Metazoa</taxon>
        <taxon>Ecdysozoa</taxon>
        <taxon>Nematoda</taxon>
        <taxon>Chromadorea</taxon>
        <taxon>Rhabditida</taxon>
        <taxon>Tylenchina</taxon>
        <taxon>Cephalobomorpha</taxon>
        <taxon>Cephaloboidea</taxon>
        <taxon>Cephalobidae</taxon>
        <taxon>Acrobeloides</taxon>
    </lineage>
</organism>
<dbReference type="Proteomes" id="UP000887540">
    <property type="component" value="Unplaced"/>
</dbReference>
<evidence type="ECO:0000256" key="1">
    <source>
        <dbReference type="SAM" id="MobiDB-lite"/>
    </source>
</evidence>
<sequence length="72" mass="8180">MLLLYLLHGLTYIPSAFSWLFYASLNRNLQYASRCALGPHSEFTSTHDEPAHTASETASNLPLMERSTIHER</sequence>
<reference evidence="3" key="1">
    <citation type="submission" date="2022-11" db="UniProtKB">
        <authorList>
            <consortium name="WormBaseParasite"/>
        </authorList>
    </citation>
    <scope>IDENTIFICATION</scope>
</reference>
<name>A0A914C268_9BILA</name>
<feature type="region of interest" description="Disordered" evidence="1">
    <location>
        <begin position="44"/>
        <end position="72"/>
    </location>
</feature>
<protein>
    <submittedName>
        <fullName evidence="3">Uncharacterized protein</fullName>
    </submittedName>
</protein>
<evidence type="ECO:0000313" key="3">
    <source>
        <dbReference type="WBParaSite" id="ACRNAN_Path_157.g566.t1"/>
    </source>
</evidence>
<dbReference type="WBParaSite" id="ACRNAN_Path_157.g566.t1">
    <property type="protein sequence ID" value="ACRNAN_Path_157.g566.t1"/>
    <property type="gene ID" value="ACRNAN_Path_157.g566"/>
</dbReference>
<dbReference type="AlphaFoldDB" id="A0A914C268"/>
<evidence type="ECO:0000313" key="2">
    <source>
        <dbReference type="Proteomes" id="UP000887540"/>
    </source>
</evidence>
<accession>A0A914C268</accession>
<proteinExistence type="predicted"/>
<keyword evidence="2" id="KW-1185">Reference proteome</keyword>